<keyword evidence="3" id="KW-1185">Reference proteome</keyword>
<keyword evidence="1" id="KW-0812">Transmembrane</keyword>
<evidence type="ECO:0000256" key="1">
    <source>
        <dbReference type="SAM" id="Phobius"/>
    </source>
</evidence>
<feature type="transmembrane region" description="Helical" evidence="1">
    <location>
        <begin position="90"/>
        <end position="109"/>
    </location>
</feature>
<dbReference type="AlphaFoldDB" id="A0A4R1RJM7"/>
<sequence>MKPENTENFLRKFDYNYQRNNDKIIINMEFSQQLLIDFSNPEKPIIINKLVGWNCLTGIINTSIKNAFLINSIVILALSFIIYFNNHKIALYAFMGLVIWSLLWTSFYITKYEKLKSFLLNVSN</sequence>
<protein>
    <submittedName>
        <fullName evidence="2">Uncharacterized protein</fullName>
    </submittedName>
</protein>
<accession>A0A4R1RJM7</accession>
<keyword evidence="1" id="KW-1133">Transmembrane helix</keyword>
<name>A0A4R1RJM7_9FLAO</name>
<proteinExistence type="predicted"/>
<gene>
    <name evidence="2" type="ORF">EV196_10427</name>
</gene>
<feature type="transmembrane region" description="Helical" evidence="1">
    <location>
        <begin position="67"/>
        <end position="84"/>
    </location>
</feature>
<keyword evidence="1" id="KW-0472">Membrane</keyword>
<evidence type="ECO:0000313" key="2">
    <source>
        <dbReference type="EMBL" id="TCL66000.1"/>
    </source>
</evidence>
<evidence type="ECO:0000313" key="3">
    <source>
        <dbReference type="Proteomes" id="UP000295455"/>
    </source>
</evidence>
<comment type="caution">
    <text evidence="2">The sequence shown here is derived from an EMBL/GenBank/DDBJ whole genome shotgun (WGS) entry which is preliminary data.</text>
</comment>
<organism evidence="2 3">
    <name type="scientific">Mariniflexile fucanivorans</name>
    <dbReference type="NCBI Taxonomy" id="264023"/>
    <lineage>
        <taxon>Bacteria</taxon>
        <taxon>Pseudomonadati</taxon>
        <taxon>Bacteroidota</taxon>
        <taxon>Flavobacteriia</taxon>
        <taxon>Flavobacteriales</taxon>
        <taxon>Flavobacteriaceae</taxon>
        <taxon>Mariniflexile</taxon>
    </lineage>
</organism>
<dbReference type="Proteomes" id="UP000295455">
    <property type="component" value="Unassembled WGS sequence"/>
</dbReference>
<dbReference type="EMBL" id="SLUP01000004">
    <property type="protein sequence ID" value="TCL66000.1"/>
    <property type="molecule type" value="Genomic_DNA"/>
</dbReference>
<reference evidence="2 3" key="1">
    <citation type="submission" date="2019-03" db="EMBL/GenBank/DDBJ databases">
        <title>Genomic Encyclopedia of Type Strains, Phase IV (KMG-IV): sequencing the most valuable type-strain genomes for metagenomic binning, comparative biology and taxonomic classification.</title>
        <authorList>
            <person name="Goeker M."/>
        </authorList>
    </citation>
    <scope>NUCLEOTIDE SEQUENCE [LARGE SCALE GENOMIC DNA]</scope>
    <source>
        <strain evidence="2 3">DSM 18792</strain>
    </source>
</reference>